<reference evidence="1" key="2">
    <citation type="submission" date="2020-09" db="EMBL/GenBank/DDBJ databases">
        <authorList>
            <person name="Sun Q."/>
            <person name="Ohkuma M."/>
        </authorList>
    </citation>
    <scope>NUCLEOTIDE SEQUENCE</scope>
    <source>
        <strain evidence="1">JCM 19831</strain>
    </source>
</reference>
<gene>
    <name evidence="1" type="ORF">GCM10007977_061900</name>
</gene>
<name>A0A917U389_9ACTN</name>
<evidence type="ECO:0008006" key="3">
    <source>
        <dbReference type="Google" id="ProtNLM"/>
    </source>
</evidence>
<protein>
    <recommendedName>
        <fullName evidence="3">Transposase DDE domain-containing protein</fullName>
    </recommendedName>
</protein>
<evidence type="ECO:0000313" key="1">
    <source>
        <dbReference type="EMBL" id="GGM51821.1"/>
    </source>
</evidence>
<organism evidence="1 2">
    <name type="scientific">Dactylosporangium sucinum</name>
    <dbReference type="NCBI Taxonomy" id="1424081"/>
    <lineage>
        <taxon>Bacteria</taxon>
        <taxon>Bacillati</taxon>
        <taxon>Actinomycetota</taxon>
        <taxon>Actinomycetes</taxon>
        <taxon>Micromonosporales</taxon>
        <taxon>Micromonosporaceae</taxon>
        <taxon>Dactylosporangium</taxon>
    </lineage>
</organism>
<dbReference type="AlphaFoldDB" id="A0A917U389"/>
<evidence type="ECO:0000313" key="2">
    <source>
        <dbReference type="Proteomes" id="UP000642070"/>
    </source>
</evidence>
<dbReference type="EMBL" id="BMPI01000034">
    <property type="protein sequence ID" value="GGM51821.1"/>
    <property type="molecule type" value="Genomic_DNA"/>
</dbReference>
<keyword evidence="2" id="KW-1185">Reference proteome</keyword>
<reference evidence="1" key="1">
    <citation type="journal article" date="2014" name="Int. J. Syst. Evol. Microbiol.">
        <title>Complete genome sequence of Corynebacterium casei LMG S-19264T (=DSM 44701T), isolated from a smear-ripened cheese.</title>
        <authorList>
            <consortium name="US DOE Joint Genome Institute (JGI-PGF)"/>
            <person name="Walter F."/>
            <person name="Albersmeier A."/>
            <person name="Kalinowski J."/>
            <person name="Ruckert C."/>
        </authorList>
    </citation>
    <scope>NUCLEOTIDE SEQUENCE</scope>
    <source>
        <strain evidence="1">JCM 19831</strain>
    </source>
</reference>
<comment type="caution">
    <text evidence="1">The sequence shown here is derived from an EMBL/GenBank/DDBJ whole genome shotgun (WGS) entry which is preliminary data.</text>
</comment>
<dbReference type="Proteomes" id="UP000642070">
    <property type="component" value="Unassembled WGS sequence"/>
</dbReference>
<accession>A0A917U389</accession>
<proteinExistence type="predicted"/>
<sequence>MSRLLPPSPAIPGSGCLQLLPAATTARRWTVFHPHPDTSASWRTINRLKRNRGVATRFDKLAVRYEATLHIAAINEWL</sequence>